<protein>
    <recommendedName>
        <fullName evidence="5">NAD(P)-binding protein</fullName>
    </recommendedName>
</protein>
<reference evidence="3 4" key="1">
    <citation type="submission" date="2016-07" db="EMBL/GenBank/DDBJ databases">
        <title>Pervasive Adenine N6-methylation of Active Genes in Fungi.</title>
        <authorList>
            <consortium name="DOE Joint Genome Institute"/>
            <person name="Mondo S.J."/>
            <person name="Dannebaum R.O."/>
            <person name="Kuo R.C."/>
            <person name="Labutti K."/>
            <person name="Haridas S."/>
            <person name="Kuo A."/>
            <person name="Salamov A."/>
            <person name="Ahrendt S.R."/>
            <person name="Lipzen A."/>
            <person name="Sullivan W."/>
            <person name="Andreopoulos W.B."/>
            <person name="Clum A."/>
            <person name="Lindquist E."/>
            <person name="Daum C."/>
            <person name="Ramamoorthy G.K."/>
            <person name="Gryganskyi A."/>
            <person name="Culley D."/>
            <person name="Magnuson J.K."/>
            <person name="James T.Y."/>
            <person name="O'Malley M.A."/>
            <person name="Stajich J.E."/>
            <person name="Spatafora J.W."/>
            <person name="Visel A."/>
            <person name="Grigoriev I.V."/>
        </authorList>
    </citation>
    <scope>NUCLEOTIDE SEQUENCE [LARGE SCALE GENOMIC DNA]</scope>
    <source>
        <strain evidence="3 4">NRRL 2496</strain>
    </source>
</reference>
<dbReference type="OMA" id="VNHLHFF"/>
<dbReference type="InterPro" id="IPR036291">
    <property type="entry name" value="NAD(P)-bd_dom_sf"/>
</dbReference>
<keyword evidence="1" id="KW-0560">Oxidoreductase</keyword>
<dbReference type="Proteomes" id="UP000242180">
    <property type="component" value="Unassembled WGS sequence"/>
</dbReference>
<proteinExistence type="inferred from homology"/>
<dbReference type="Pfam" id="PF00106">
    <property type="entry name" value="adh_short"/>
    <property type="match status" value="1"/>
</dbReference>
<dbReference type="InParanoid" id="A0A1X2H8X1"/>
<sequence length="311" mass="34618">MFWSKSYSFNKIPDLSGKLAVITGSNTGIGKVCALEMARKNCHVVIASRTESKGLAAVDEIKQVTGNDKVEFMQLNLLSLQSVKRFAEAFKAKHDRLDILMNNAGVMMCPFGLSEDGLETQFGTNHIAHYYLTILLLPVIEKTPKARIVNVSSAGHAFSMLSGIDYDTINEEKGYSKVFQYGKSKAANILFTRELSRRLEEKGVDVYVNCNHPGVVRSELTRHIINQKSILESIYDAAMTITTEDGALAQLYLATSPEVESKKIKGQYYVPYGKPGWTVPFVKSEKNAKDLWDYSEKILKEKVPGYDGAPL</sequence>
<keyword evidence="4" id="KW-1185">Reference proteome</keyword>
<accession>A0A1X2H8X1</accession>
<evidence type="ECO:0000256" key="2">
    <source>
        <dbReference type="RuleBase" id="RU000363"/>
    </source>
</evidence>
<dbReference type="InterPro" id="IPR002347">
    <property type="entry name" value="SDR_fam"/>
</dbReference>
<comment type="caution">
    <text evidence="3">The sequence shown here is derived from an EMBL/GenBank/DDBJ whole genome shotgun (WGS) entry which is preliminary data.</text>
</comment>
<organism evidence="3 4">
    <name type="scientific">Syncephalastrum racemosum</name>
    <name type="common">Filamentous fungus</name>
    <dbReference type="NCBI Taxonomy" id="13706"/>
    <lineage>
        <taxon>Eukaryota</taxon>
        <taxon>Fungi</taxon>
        <taxon>Fungi incertae sedis</taxon>
        <taxon>Mucoromycota</taxon>
        <taxon>Mucoromycotina</taxon>
        <taxon>Mucoromycetes</taxon>
        <taxon>Mucorales</taxon>
        <taxon>Syncephalastraceae</taxon>
        <taxon>Syncephalastrum</taxon>
    </lineage>
</organism>
<dbReference type="PRINTS" id="PR00080">
    <property type="entry name" value="SDRFAMILY"/>
</dbReference>
<dbReference type="STRING" id="13706.A0A1X2H8X1"/>
<evidence type="ECO:0000313" key="4">
    <source>
        <dbReference type="Proteomes" id="UP000242180"/>
    </source>
</evidence>
<dbReference type="CDD" id="cd05327">
    <property type="entry name" value="retinol-DH_like_SDR_c_like"/>
    <property type="match status" value="1"/>
</dbReference>
<dbReference type="PANTHER" id="PTHR43157">
    <property type="entry name" value="PHOSPHATIDYLINOSITOL-GLYCAN BIOSYNTHESIS CLASS F PROTEIN-RELATED"/>
    <property type="match status" value="1"/>
</dbReference>
<dbReference type="GO" id="GO:0016491">
    <property type="term" value="F:oxidoreductase activity"/>
    <property type="evidence" value="ECO:0007669"/>
    <property type="project" value="UniProtKB-KW"/>
</dbReference>
<evidence type="ECO:0000313" key="3">
    <source>
        <dbReference type="EMBL" id="ORY94995.1"/>
    </source>
</evidence>
<dbReference type="OrthoDB" id="191139at2759"/>
<dbReference type="EMBL" id="MCGN01000007">
    <property type="protein sequence ID" value="ORY94995.1"/>
    <property type="molecule type" value="Genomic_DNA"/>
</dbReference>
<evidence type="ECO:0008006" key="5">
    <source>
        <dbReference type="Google" id="ProtNLM"/>
    </source>
</evidence>
<name>A0A1X2H8X1_SYNRA</name>
<dbReference type="PRINTS" id="PR00081">
    <property type="entry name" value="GDHRDH"/>
</dbReference>
<gene>
    <name evidence="3" type="ORF">BCR43DRAFT_476935</name>
</gene>
<dbReference type="FunCoup" id="A0A1X2H8X1">
    <property type="interactions" value="177"/>
</dbReference>
<dbReference type="AlphaFoldDB" id="A0A1X2H8X1"/>
<dbReference type="PANTHER" id="PTHR43157:SF31">
    <property type="entry name" value="PHOSPHATIDYLINOSITOL-GLYCAN BIOSYNTHESIS CLASS F PROTEIN"/>
    <property type="match status" value="1"/>
</dbReference>
<evidence type="ECO:0000256" key="1">
    <source>
        <dbReference type="ARBA" id="ARBA00023002"/>
    </source>
</evidence>
<comment type="similarity">
    <text evidence="2">Belongs to the short-chain dehydrogenases/reductases (SDR) family.</text>
</comment>
<dbReference type="Gene3D" id="3.40.50.720">
    <property type="entry name" value="NAD(P)-binding Rossmann-like Domain"/>
    <property type="match status" value="1"/>
</dbReference>
<dbReference type="SUPFAM" id="SSF51735">
    <property type="entry name" value="NAD(P)-binding Rossmann-fold domains"/>
    <property type="match status" value="1"/>
</dbReference>